<dbReference type="STRING" id="1515612.SKP52_18485"/>
<feature type="chain" id="PRO_5002030936" description="DUF1570 domain-containing protein" evidence="2">
    <location>
        <begin position="22"/>
        <end position="515"/>
    </location>
</feature>
<dbReference type="RefSeq" id="WP_148309183.1">
    <property type="nucleotide sequence ID" value="NZ_CP009122.1"/>
</dbReference>
<proteinExistence type="predicted"/>
<dbReference type="HOGENOM" id="CLU_040392_0_0_5"/>
<gene>
    <name evidence="3" type="ORF">SKP52_18485</name>
</gene>
<evidence type="ECO:0000313" key="4">
    <source>
        <dbReference type="Proteomes" id="UP000030907"/>
    </source>
</evidence>
<dbReference type="EMBL" id="CP009122">
    <property type="protein sequence ID" value="AJA10567.1"/>
    <property type="molecule type" value="Genomic_DNA"/>
</dbReference>
<evidence type="ECO:0000256" key="2">
    <source>
        <dbReference type="SAM" id="SignalP"/>
    </source>
</evidence>
<feature type="region of interest" description="Disordered" evidence="1">
    <location>
        <begin position="493"/>
        <end position="515"/>
    </location>
</feature>
<evidence type="ECO:0000313" key="3">
    <source>
        <dbReference type="EMBL" id="AJA10567.1"/>
    </source>
</evidence>
<reference evidence="3 4" key="1">
    <citation type="journal article" date="2015" name="Int. J. Syst. Evol. Microbiol.">
        <title>Description of Sphingopyxis fribergensis sp. nov. - a soil bacterium with the ability to degrade styrene and phenylacetic acid.</title>
        <authorList>
            <person name="Oelschlagel M."/>
            <person name="Ruckert C."/>
            <person name="Kalinowski J."/>
            <person name="Schmidt G."/>
            <person name="Schlomann M."/>
            <person name="Tischler D."/>
        </authorList>
    </citation>
    <scope>NUCLEOTIDE SEQUENCE [LARGE SCALE GENOMIC DNA]</scope>
    <source>
        <strain evidence="3 4">Kp5.2</strain>
    </source>
</reference>
<organism evidence="3 4">
    <name type="scientific">Sphingopyxis fribergensis</name>
    <dbReference type="NCBI Taxonomy" id="1515612"/>
    <lineage>
        <taxon>Bacteria</taxon>
        <taxon>Pseudomonadati</taxon>
        <taxon>Pseudomonadota</taxon>
        <taxon>Alphaproteobacteria</taxon>
        <taxon>Sphingomonadales</taxon>
        <taxon>Sphingomonadaceae</taxon>
        <taxon>Sphingopyxis</taxon>
    </lineage>
</organism>
<dbReference type="InterPro" id="IPR011990">
    <property type="entry name" value="TPR-like_helical_dom_sf"/>
</dbReference>
<accession>A0A0A7PRF8</accession>
<dbReference type="Gene3D" id="1.25.40.10">
    <property type="entry name" value="Tetratricopeptide repeat domain"/>
    <property type="match status" value="1"/>
</dbReference>
<evidence type="ECO:0000256" key="1">
    <source>
        <dbReference type="SAM" id="MobiDB-lite"/>
    </source>
</evidence>
<keyword evidence="2" id="KW-0732">Signal</keyword>
<protein>
    <recommendedName>
        <fullName evidence="5">DUF1570 domain-containing protein</fullName>
    </recommendedName>
</protein>
<dbReference type="SUPFAM" id="SSF48452">
    <property type="entry name" value="TPR-like"/>
    <property type="match status" value="1"/>
</dbReference>
<dbReference type="KEGG" id="sphk:SKP52_18485"/>
<name>A0A0A7PRF8_9SPHN</name>
<evidence type="ECO:0008006" key="5">
    <source>
        <dbReference type="Google" id="ProtNLM"/>
    </source>
</evidence>
<feature type="signal peptide" evidence="2">
    <location>
        <begin position="1"/>
        <end position="21"/>
    </location>
</feature>
<keyword evidence="4" id="KW-1185">Reference proteome</keyword>
<sequence length="515" mass="57030">MHGVRTTILATLAALATPAQAQAKWLRADTDNFIIYSESSERSLRSFAENLQRFDATLRLRLKVPAGKEPNRLTIYLVPRATDAGRLASGKSGSSIAGFYSADLDGSFAVSHREVVEFKGASSSQQTLFHEYTHHFMKRYFGVAFPAWFIEGFAEFYSTTDFTGKGQYQVGRPAYFRAHGLVNMPRIPVEKLLLQQPREMRSSGQMDVYYGRAWLLTHMLYYNSDRAGQLTAYIDAINRGEEGQKAAVAAFGDLAALDRDLQRYLGRPLTYMTSAAPIPVHGTITVAPLPYAEEALVQWRLERRSARDGEQLAEVRDGLKALTAEYVDSANIWYELARAEWDLGDEKREAAAARAAVDRAVAIDPKHVRANVLLGEMMIHDLGKKNDPSTEDWAAARKPIILANRTDPDDPVPLYAYYDSFLQQGITPPKIAVTGLERAFALGPESIGARIAYAFALARDGDFDRATRLAKVVAFDPHNSGQGEQILAQIETMRERSSDAGEDAVGRPPTSGDVQ</sequence>
<dbReference type="Proteomes" id="UP000030907">
    <property type="component" value="Chromosome"/>
</dbReference>
<dbReference type="OrthoDB" id="5523615at2"/>
<dbReference type="AlphaFoldDB" id="A0A0A7PRF8"/>